<dbReference type="InterPro" id="IPR015943">
    <property type="entry name" value="WD40/YVTN_repeat-like_dom_sf"/>
</dbReference>
<dbReference type="PANTHER" id="PTHR47197">
    <property type="entry name" value="PROTEIN NIRF"/>
    <property type="match status" value="1"/>
</dbReference>
<dbReference type="Proteomes" id="UP000007329">
    <property type="component" value="Chromosome"/>
</dbReference>
<proteinExistence type="predicted"/>
<dbReference type="Gene3D" id="2.130.10.10">
    <property type="entry name" value="YVTN repeat-like/Quinoprotein amine dehydrogenase"/>
    <property type="match status" value="2"/>
</dbReference>
<reference evidence="1 2" key="2">
    <citation type="journal article" date="2012" name="Nucleic Acids Res.">
        <title>Massive gene acquisitions in Mycobacterium indicus pranii provide a perspective on mycobacterial evolution.</title>
        <authorList>
            <person name="Saini V."/>
            <person name="Raghuvanshi S."/>
            <person name="Khurana J.P."/>
            <person name="Ahmed N."/>
            <person name="Hasnain S.E."/>
            <person name="Tyagi A.K."/>
            <person name="Tyagi A.K."/>
        </authorList>
    </citation>
    <scope>NUCLEOTIDE SEQUENCE [LARGE SCALE GENOMIC DNA]</scope>
    <source>
        <strain evidence="2">DSM 45239 / MTCC 9506</strain>
    </source>
</reference>
<accession>J9WAP2</accession>
<dbReference type="KEGG" id="mid:MIP_01754"/>
<evidence type="ECO:0000313" key="2">
    <source>
        <dbReference type="Proteomes" id="UP000007329"/>
    </source>
</evidence>
<reference evidence="1 2" key="1">
    <citation type="journal article" date="2007" name="PLoS ONE">
        <title>Molecular analysis of a leprosy immunotherapeutic bacillus provides insights into Mycobacterium evolution.</title>
        <authorList>
            <person name="Ahmed N."/>
            <person name="Saini V."/>
            <person name="Raghuvanshi S."/>
            <person name="Khurana J.P."/>
            <person name="Tyagi A.K."/>
            <person name="Tyagi A.K."/>
            <person name="Hasnain S.E."/>
        </authorList>
    </citation>
    <scope>NUCLEOTIDE SEQUENCE [LARGE SCALE GENOMIC DNA]</scope>
    <source>
        <strain evidence="1">MTCC 9506</strain>
    </source>
</reference>
<dbReference type="EMBL" id="CP002275">
    <property type="protein sequence ID" value="AFS13208.1"/>
    <property type="molecule type" value="Genomic_DNA"/>
</dbReference>
<dbReference type="PANTHER" id="PTHR47197:SF3">
    <property type="entry name" value="DIHYDRO-HEME D1 DEHYDROGENASE"/>
    <property type="match status" value="1"/>
</dbReference>
<dbReference type="PATRIC" id="fig|1232724.3.peg.1233"/>
<protein>
    <submittedName>
        <fullName evidence="1">Uncharacterized protein</fullName>
    </submittedName>
</protein>
<sequence length="396" mass="41269">MLKAGGSGGQIVACVRRRHLATRADEHSKGGTSVSDAYDPTAAGFSVDDTAVVRVPVHHGPISDMDLSGDGRRLLVTNYARDAVTVIDAHTLRVSSTLAGLSEPSTVAMSSADANYAYVSTATAAYDAIEVIDVVTNWRIATHRVAHSVSDLTVSADGKHLYASRNAVRGADVTVLDTTTGELEVIELATAPGTTTACVRASADGRRLYVGVNGPNGGSLAVVETRTRSDGGRVGGRSRVVGTIELGLPVRDVALSSDGATAYVASCGPVVGSVLDVIDTRANKLVKTHKINEITGPLARMTLSRDGERAYLVSDDRVTVLGMRALDVLGEVTVTKNPSCVLESPDGSHLYVADYSGVLTAARIDSGQTPHSGDADHPDATAGWLFDVPQWEPALA</sequence>
<evidence type="ECO:0000313" key="1">
    <source>
        <dbReference type="EMBL" id="AFS13208.1"/>
    </source>
</evidence>
<dbReference type="InterPro" id="IPR011048">
    <property type="entry name" value="Haem_d1_sf"/>
</dbReference>
<name>J9WAP2_MYCIP</name>
<dbReference type="AlphaFoldDB" id="J9WAP2"/>
<dbReference type="HOGENOM" id="CLU_063218_0_0_11"/>
<dbReference type="SUPFAM" id="SSF51004">
    <property type="entry name" value="C-terminal (heme d1) domain of cytochrome cd1-nitrite reductase"/>
    <property type="match status" value="1"/>
</dbReference>
<organism evidence="1 2">
    <name type="scientific">Mycobacterium indicus pranii (strain DSM 45239 / MTCC 9506)</name>
    <dbReference type="NCBI Taxonomy" id="1232724"/>
    <lineage>
        <taxon>Bacteria</taxon>
        <taxon>Bacillati</taxon>
        <taxon>Actinomycetota</taxon>
        <taxon>Actinomycetes</taxon>
        <taxon>Mycobacteriales</taxon>
        <taxon>Mycobacteriaceae</taxon>
        <taxon>Mycobacterium</taxon>
        <taxon>Mycobacterium avium complex (MAC)</taxon>
    </lineage>
</organism>
<gene>
    <name evidence="1" type="ORF">MIP_01754</name>
</gene>
<dbReference type="InterPro" id="IPR051200">
    <property type="entry name" value="Host-pathogen_enzymatic-act"/>
</dbReference>